<feature type="domain" description="GGDEF" evidence="1">
    <location>
        <begin position="1"/>
        <end position="88"/>
    </location>
</feature>
<dbReference type="GO" id="GO:1902201">
    <property type="term" value="P:negative regulation of bacterial-type flagellum-dependent cell motility"/>
    <property type="evidence" value="ECO:0007669"/>
    <property type="project" value="TreeGrafter"/>
</dbReference>
<dbReference type="GO" id="GO:0052621">
    <property type="term" value="F:diguanylate cyclase activity"/>
    <property type="evidence" value="ECO:0007669"/>
    <property type="project" value="TreeGrafter"/>
</dbReference>
<dbReference type="InterPro" id="IPR000160">
    <property type="entry name" value="GGDEF_dom"/>
</dbReference>
<dbReference type="InterPro" id="IPR050469">
    <property type="entry name" value="Diguanylate_Cyclase"/>
</dbReference>
<name>A0A645J9X6_9ZZZZ</name>
<reference evidence="2" key="1">
    <citation type="submission" date="2019-08" db="EMBL/GenBank/DDBJ databases">
        <authorList>
            <person name="Kucharzyk K."/>
            <person name="Murdoch R.W."/>
            <person name="Higgins S."/>
            <person name="Loffler F."/>
        </authorList>
    </citation>
    <scope>NUCLEOTIDE SEQUENCE</scope>
</reference>
<accession>A0A645J9X6</accession>
<dbReference type="GO" id="GO:0043709">
    <property type="term" value="P:cell adhesion involved in single-species biofilm formation"/>
    <property type="evidence" value="ECO:0007669"/>
    <property type="project" value="TreeGrafter"/>
</dbReference>
<dbReference type="NCBIfam" id="TIGR00254">
    <property type="entry name" value="GGDEF"/>
    <property type="match status" value="1"/>
</dbReference>
<dbReference type="PROSITE" id="PS50887">
    <property type="entry name" value="GGDEF"/>
    <property type="match status" value="1"/>
</dbReference>
<dbReference type="GO" id="GO:0005886">
    <property type="term" value="C:plasma membrane"/>
    <property type="evidence" value="ECO:0007669"/>
    <property type="project" value="TreeGrafter"/>
</dbReference>
<organism evidence="2">
    <name type="scientific">bioreactor metagenome</name>
    <dbReference type="NCBI Taxonomy" id="1076179"/>
    <lineage>
        <taxon>unclassified sequences</taxon>
        <taxon>metagenomes</taxon>
        <taxon>ecological metagenomes</taxon>
    </lineage>
</organism>
<sequence length="88" mass="9933">MIRWGGDEFIGIFHGLREENALILSEKILLEVGNVKIPVGDDIISPSISIGFSYFKKSDKEYTEVLKRADDALYDSKVQGRNKANIIF</sequence>
<dbReference type="AlphaFoldDB" id="A0A645J9X6"/>
<dbReference type="Pfam" id="PF00990">
    <property type="entry name" value="GGDEF"/>
    <property type="match status" value="1"/>
</dbReference>
<dbReference type="InterPro" id="IPR029787">
    <property type="entry name" value="Nucleotide_cyclase"/>
</dbReference>
<dbReference type="PANTHER" id="PTHR45138">
    <property type="entry name" value="REGULATORY COMPONENTS OF SENSORY TRANSDUCTION SYSTEM"/>
    <property type="match status" value="1"/>
</dbReference>
<proteinExistence type="predicted"/>
<dbReference type="EMBL" id="VSSQ01135682">
    <property type="protein sequence ID" value="MPN60421.1"/>
    <property type="molecule type" value="Genomic_DNA"/>
</dbReference>
<dbReference type="Gene3D" id="3.30.70.270">
    <property type="match status" value="1"/>
</dbReference>
<dbReference type="InterPro" id="IPR043128">
    <property type="entry name" value="Rev_trsase/Diguanyl_cyclase"/>
</dbReference>
<protein>
    <recommendedName>
        <fullName evidence="1">GGDEF domain-containing protein</fullName>
    </recommendedName>
</protein>
<dbReference type="SUPFAM" id="SSF55073">
    <property type="entry name" value="Nucleotide cyclase"/>
    <property type="match status" value="1"/>
</dbReference>
<gene>
    <name evidence="2" type="ORF">SDC9_208149</name>
</gene>
<comment type="caution">
    <text evidence="2">The sequence shown here is derived from an EMBL/GenBank/DDBJ whole genome shotgun (WGS) entry which is preliminary data.</text>
</comment>
<dbReference type="PANTHER" id="PTHR45138:SF9">
    <property type="entry name" value="DIGUANYLATE CYCLASE DGCM-RELATED"/>
    <property type="match status" value="1"/>
</dbReference>
<evidence type="ECO:0000313" key="2">
    <source>
        <dbReference type="EMBL" id="MPN60421.1"/>
    </source>
</evidence>
<evidence type="ECO:0000259" key="1">
    <source>
        <dbReference type="PROSITE" id="PS50887"/>
    </source>
</evidence>